<evidence type="ECO:0000313" key="2">
    <source>
        <dbReference type="EMBL" id="EGD56836.1"/>
    </source>
</evidence>
<name>F1YEK2_9ACTN</name>
<keyword evidence="3" id="KW-1185">Reference proteome</keyword>
<feature type="domain" description="Putative restriction endonuclease" evidence="1">
    <location>
        <begin position="22"/>
        <end position="169"/>
    </location>
</feature>
<comment type="caution">
    <text evidence="2">The sequence shown here is derived from an EMBL/GenBank/DDBJ whole genome shotgun (WGS) entry which is preliminary data.</text>
</comment>
<dbReference type="InterPro" id="IPR008538">
    <property type="entry name" value="Uma2"/>
</dbReference>
<dbReference type="InterPro" id="IPR011335">
    <property type="entry name" value="Restrct_endonuc-II-like"/>
</dbReference>
<dbReference type="STRING" id="644548.SCNU_00620"/>
<dbReference type="AlphaFoldDB" id="F1YEK2"/>
<accession>F1YEK2</accession>
<reference evidence="2 3" key="1">
    <citation type="journal article" date="2011" name="J. Bacteriol.">
        <title>Draft Genome Sequence of Gordonia neofelifaecis NRRL B-59395, a Cholesterol-Degrading Actinomycete.</title>
        <authorList>
            <person name="Ge F."/>
            <person name="Li W."/>
            <person name="Chen G."/>
            <person name="Liu Y."/>
            <person name="Zhang G."/>
            <person name="Yong B."/>
            <person name="Wang Q."/>
            <person name="Wang N."/>
            <person name="Huang Z."/>
            <person name="Li W."/>
            <person name="Wang J."/>
            <person name="Wu C."/>
            <person name="Xie Q."/>
            <person name="Liu G."/>
        </authorList>
    </citation>
    <scope>NUCLEOTIDE SEQUENCE [LARGE SCALE GENOMIC DNA]</scope>
    <source>
        <strain evidence="2 3">NRRL B-59395</strain>
    </source>
</reference>
<dbReference type="Pfam" id="PF05685">
    <property type="entry name" value="Uma2"/>
    <property type="match status" value="1"/>
</dbReference>
<dbReference type="EMBL" id="AEUD01000001">
    <property type="protein sequence ID" value="EGD56836.1"/>
    <property type="molecule type" value="Genomic_DNA"/>
</dbReference>
<organism evidence="2 3">
    <name type="scientific">Gordonia neofelifaecis NRRL B-59395</name>
    <dbReference type="NCBI Taxonomy" id="644548"/>
    <lineage>
        <taxon>Bacteria</taxon>
        <taxon>Bacillati</taxon>
        <taxon>Actinomycetota</taxon>
        <taxon>Actinomycetes</taxon>
        <taxon>Mycobacteriales</taxon>
        <taxon>Gordoniaceae</taxon>
        <taxon>Gordonia</taxon>
    </lineage>
</organism>
<protein>
    <recommendedName>
        <fullName evidence="1">Putative restriction endonuclease domain-containing protein</fullName>
    </recommendedName>
</protein>
<dbReference type="Gene3D" id="3.90.1570.10">
    <property type="entry name" value="tt1808, chain A"/>
    <property type="match status" value="1"/>
</dbReference>
<evidence type="ECO:0000259" key="1">
    <source>
        <dbReference type="Pfam" id="PF05685"/>
    </source>
</evidence>
<dbReference type="CDD" id="cd06260">
    <property type="entry name" value="DUF820-like"/>
    <property type="match status" value="1"/>
</dbReference>
<dbReference type="PANTHER" id="PTHR34107:SF4">
    <property type="entry name" value="SLL1222 PROTEIN"/>
    <property type="match status" value="1"/>
</dbReference>
<dbReference type="Proteomes" id="UP000035065">
    <property type="component" value="Unassembled WGS sequence"/>
</dbReference>
<dbReference type="InterPro" id="IPR012296">
    <property type="entry name" value="Nuclease_put_TT1808"/>
</dbReference>
<dbReference type="PANTHER" id="PTHR34107">
    <property type="entry name" value="SLL0198 PROTEIN-RELATED"/>
    <property type="match status" value="1"/>
</dbReference>
<evidence type="ECO:0000313" key="3">
    <source>
        <dbReference type="Proteomes" id="UP000035065"/>
    </source>
</evidence>
<proteinExistence type="predicted"/>
<dbReference type="SUPFAM" id="SSF52980">
    <property type="entry name" value="Restriction endonuclease-like"/>
    <property type="match status" value="1"/>
</dbReference>
<gene>
    <name evidence="2" type="ORF">SCNU_00620</name>
</gene>
<dbReference type="eggNOG" id="COG4636">
    <property type="taxonomic scope" value="Bacteria"/>
</dbReference>
<sequence>MMTSMTTQILGLPRGRPLTRADLDAMPDDGHRYELVDGALIVSPAPGLRHQRAVVRLCVALVAACPDGTEVLTAPFDVVLGPDTVIQPDLLMARTADLTDRELAGPPLLAVEVLSPSTRGIDLLLKKDRLARARCPHYWVVDPLRPAITAWRLVGADYVTVAEVMGDDEFRATDPVDVVLVPADLTA</sequence>